<feature type="short sequence motif" description="GXSXG" evidence="3">
    <location>
        <begin position="69"/>
        <end position="73"/>
    </location>
</feature>
<accession>A0ABQ4SVX8</accession>
<feature type="short sequence motif" description="GXGXXG" evidence="3">
    <location>
        <begin position="35"/>
        <end position="40"/>
    </location>
</feature>
<feature type="active site" description="Nucleophile" evidence="3">
    <location>
        <position position="71"/>
    </location>
</feature>
<dbReference type="CDD" id="cd07199">
    <property type="entry name" value="Pat17_PNPLA8_PNPLA9_like"/>
    <property type="match status" value="1"/>
</dbReference>
<keyword evidence="2 3" id="KW-0443">Lipid metabolism</keyword>
<sequence>MNYVPPRRSDGTSQTTRVRQPWPVDRPFRILTIDGGGIRGVFPAAYLAELEQRFVSGASIAEYFDMIAGTSTGGIIALALAYGLTAKEALAIYQDRGPRIFPSRQRLGVLARNLRWIMRPKYNSAPLKNELLQVFGDAVLDAATTRLVIPSFEGRYGEPFIYKTPHHPDYQKDRHQRFAHVALHTTAAPSYFPGVEVDGYIMLDGGVWANNPVMNAVVDALACFDIPRENVRVLSLGTGEATFTVNEQAKEGGAVTWAWRRAFDAAARAQSKNALGQAYLLVGKPNVVRIDPPESDQAIQMDDVTRALRGLPLVARSLVEGSGHHVEALFLKERALPFLPCAPAHPRDRGS</sequence>
<dbReference type="NCBIfam" id="NF041079">
    <property type="entry name" value="CBASS_lipase"/>
    <property type="match status" value="1"/>
</dbReference>
<dbReference type="InterPro" id="IPR016035">
    <property type="entry name" value="Acyl_Trfase/lysoPLipase"/>
</dbReference>
<evidence type="ECO:0000256" key="1">
    <source>
        <dbReference type="ARBA" id="ARBA00010240"/>
    </source>
</evidence>
<dbReference type="Proteomes" id="UP001055102">
    <property type="component" value="Unassembled WGS sequence"/>
</dbReference>
<evidence type="ECO:0000313" key="6">
    <source>
        <dbReference type="Proteomes" id="UP001055102"/>
    </source>
</evidence>
<feature type="short sequence motif" description="DGA/G" evidence="3">
    <location>
        <begin position="204"/>
        <end position="206"/>
    </location>
</feature>
<keyword evidence="6" id="KW-1185">Reference proteome</keyword>
<dbReference type="Gene3D" id="3.40.1090.10">
    <property type="entry name" value="Cytosolic phospholipase A2 catalytic domain"/>
    <property type="match status" value="1"/>
</dbReference>
<dbReference type="PANTHER" id="PTHR32176:SF92">
    <property type="entry name" value="XYLOSE ISOMERASE"/>
    <property type="match status" value="1"/>
</dbReference>
<comment type="similarity">
    <text evidence="1">Belongs to the patatin family.</text>
</comment>
<reference evidence="5" key="1">
    <citation type="journal article" date="2021" name="Front. Microbiol.">
        <title>Comprehensive Comparative Genomics and Phenotyping of Methylobacterium Species.</title>
        <authorList>
            <person name="Alessa O."/>
            <person name="Ogura Y."/>
            <person name="Fujitani Y."/>
            <person name="Takami H."/>
            <person name="Hayashi T."/>
            <person name="Sahin N."/>
            <person name="Tani A."/>
        </authorList>
    </citation>
    <scope>NUCLEOTIDE SEQUENCE</scope>
    <source>
        <strain evidence="5">LMG 23639</strain>
    </source>
</reference>
<proteinExistence type="inferred from homology"/>
<gene>
    <name evidence="5" type="ORF">AOPFMNJM_1723</name>
</gene>
<dbReference type="PROSITE" id="PS51635">
    <property type="entry name" value="PNPLA"/>
    <property type="match status" value="1"/>
</dbReference>
<feature type="active site" description="Proton acceptor" evidence="3">
    <location>
        <position position="204"/>
    </location>
</feature>
<dbReference type="EMBL" id="BPQR01000028">
    <property type="protein sequence ID" value="GJE06406.1"/>
    <property type="molecule type" value="Genomic_DNA"/>
</dbReference>
<dbReference type="PANTHER" id="PTHR32176">
    <property type="entry name" value="XYLOSE ISOMERASE"/>
    <property type="match status" value="1"/>
</dbReference>
<evidence type="ECO:0000259" key="4">
    <source>
        <dbReference type="PROSITE" id="PS51635"/>
    </source>
</evidence>
<organism evidence="5 6">
    <name type="scientific">Methylobacterium jeotgali</name>
    <dbReference type="NCBI Taxonomy" id="381630"/>
    <lineage>
        <taxon>Bacteria</taxon>
        <taxon>Pseudomonadati</taxon>
        <taxon>Pseudomonadota</taxon>
        <taxon>Alphaproteobacteria</taxon>
        <taxon>Hyphomicrobiales</taxon>
        <taxon>Methylobacteriaceae</taxon>
        <taxon>Methylobacterium</taxon>
    </lineage>
</organism>
<dbReference type="SUPFAM" id="SSF52151">
    <property type="entry name" value="FabD/lysophospholipase-like"/>
    <property type="match status" value="1"/>
</dbReference>
<name>A0ABQ4SVX8_9HYPH</name>
<evidence type="ECO:0000313" key="5">
    <source>
        <dbReference type="EMBL" id="GJE06406.1"/>
    </source>
</evidence>
<feature type="domain" description="PNPLA" evidence="4">
    <location>
        <begin position="31"/>
        <end position="217"/>
    </location>
</feature>
<protein>
    <recommendedName>
        <fullName evidence="4">PNPLA domain-containing protein</fullName>
    </recommendedName>
</protein>
<keyword evidence="3" id="KW-0378">Hydrolase</keyword>
<dbReference type="RefSeq" id="WP_238275095.1">
    <property type="nucleotide sequence ID" value="NZ_BPQR01000028.1"/>
</dbReference>
<dbReference type="InterPro" id="IPR002641">
    <property type="entry name" value="PNPLA_dom"/>
</dbReference>
<dbReference type="Pfam" id="PF01734">
    <property type="entry name" value="Patatin"/>
    <property type="match status" value="1"/>
</dbReference>
<evidence type="ECO:0000256" key="3">
    <source>
        <dbReference type="PROSITE-ProRule" id="PRU01161"/>
    </source>
</evidence>
<reference evidence="5" key="2">
    <citation type="submission" date="2021-08" db="EMBL/GenBank/DDBJ databases">
        <authorList>
            <person name="Tani A."/>
            <person name="Ola A."/>
            <person name="Ogura Y."/>
            <person name="Katsura K."/>
            <person name="Hayashi T."/>
        </authorList>
    </citation>
    <scope>NUCLEOTIDE SEQUENCE</scope>
    <source>
        <strain evidence="5">LMG 23639</strain>
    </source>
</reference>
<evidence type="ECO:0000256" key="2">
    <source>
        <dbReference type="ARBA" id="ARBA00023098"/>
    </source>
</evidence>
<comment type="caution">
    <text evidence="5">The sequence shown here is derived from an EMBL/GenBank/DDBJ whole genome shotgun (WGS) entry which is preliminary data.</text>
</comment>
<keyword evidence="3" id="KW-0442">Lipid degradation</keyword>